<dbReference type="OrthoDB" id="1274115at2759"/>
<dbReference type="InterPro" id="IPR036291">
    <property type="entry name" value="NAD(P)-bd_dom_sf"/>
</dbReference>
<evidence type="ECO:0000313" key="6">
    <source>
        <dbReference type="Proteomes" id="UP000777438"/>
    </source>
</evidence>
<dbReference type="Gene3D" id="3.40.50.720">
    <property type="entry name" value="NAD(P)-binding Rossmann-like Domain"/>
    <property type="match status" value="1"/>
</dbReference>
<dbReference type="AlphaFoldDB" id="A0A9P9AK40"/>
<proteinExistence type="inferred from homology"/>
<dbReference type="PANTHER" id="PTHR43976">
    <property type="entry name" value="SHORT CHAIN DEHYDROGENASE"/>
    <property type="match status" value="1"/>
</dbReference>
<organism evidence="5 6">
    <name type="scientific">Thelonectria olida</name>
    <dbReference type="NCBI Taxonomy" id="1576542"/>
    <lineage>
        <taxon>Eukaryota</taxon>
        <taxon>Fungi</taxon>
        <taxon>Dikarya</taxon>
        <taxon>Ascomycota</taxon>
        <taxon>Pezizomycotina</taxon>
        <taxon>Sordariomycetes</taxon>
        <taxon>Hypocreomycetidae</taxon>
        <taxon>Hypocreales</taxon>
        <taxon>Nectriaceae</taxon>
        <taxon>Thelonectria</taxon>
    </lineage>
</organism>
<comment type="similarity">
    <text evidence="1 4">Belongs to the short-chain dehydrogenases/reductases (SDR) family.</text>
</comment>
<dbReference type="GO" id="GO:0016491">
    <property type="term" value="F:oxidoreductase activity"/>
    <property type="evidence" value="ECO:0007669"/>
    <property type="project" value="UniProtKB-KW"/>
</dbReference>
<dbReference type="Proteomes" id="UP000777438">
    <property type="component" value="Unassembled WGS sequence"/>
</dbReference>
<gene>
    <name evidence="5" type="ORF">B0T10DRAFT_540867</name>
</gene>
<dbReference type="PRINTS" id="PR00080">
    <property type="entry name" value="SDRFAMILY"/>
</dbReference>
<keyword evidence="2" id="KW-0521">NADP</keyword>
<evidence type="ECO:0000256" key="2">
    <source>
        <dbReference type="ARBA" id="ARBA00022857"/>
    </source>
</evidence>
<dbReference type="PANTHER" id="PTHR43976:SF16">
    <property type="entry name" value="SHORT-CHAIN DEHYDROGENASE_REDUCTASE FAMILY PROTEIN"/>
    <property type="match status" value="1"/>
</dbReference>
<dbReference type="InterPro" id="IPR002347">
    <property type="entry name" value="SDR_fam"/>
</dbReference>
<dbReference type="SUPFAM" id="SSF51735">
    <property type="entry name" value="NAD(P)-binding Rossmann-fold domains"/>
    <property type="match status" value="1"/>
</dbReference>
<keyword evidence="3" id="KW-0560">Oxidoreductase</keyword>
<evidence type="ECO:0000256" key="3">
    <source>
        <dbReference type="ARBA" id="ARBA00023002"/>
    </source>
</evidence>
<dbReference type="PRINTS" id="PR00081">
    <property type="entry name" value="GDHRDH"/>
</dbReference>
<protein>
    <submittedName>
        <fullName evidence="5">Short chain oxidoreductase/dehydrogenase</fullName>
    </submittedName>
</protein>
<dbReference type="InterPro" id="IPR051911">
    <property type="entry name" value="SDR_oxidoreductase"/>
</dbReference>
<evidence type="ECO:0000256" key="1">
    <source>
        <dbReference type="ARBA" id="ARBA00006484"/>
    </source>
</evidence>
<sequence>MSYSFLITGASSGFGIRIALKALQAGHAVMATARNSADAAKKYPELEALGGVWLELDVTAADAIETVNKVVGERGVNVLINNAGYGLLGALEDMSVSEFQKQIDTNVTGPFKCIKGALPHFRTLTSQGGSTIVNISSVAGLRGGPSATAYAASKFGLEGLSESLAGEVKAFRIRVVLIEPGTFRTNFLTSFPKPAAGLGEAYKDGPVGMALQAFTELDNKQPGDPEQAAERILEIIEGRGMGQAFKEKGLGEVLRVPLGKDCFAAASKKVQDLSEALAATEKISASTDFA</sequence>
<dbReference type="EMBL" id="JAGPYM010000034">
    <property type="protein sequence ID" value="KAH6876521.1"/>
    <property type="molecule type" value="Genomic_DNA"/>
</dbReference>
<dbReference type="PROSITE" id="PS00061">
    <property type="entry name" value="ADH_SHORT"/>
    <property type="match status" value="1"/>
</dbReference>
<dbReference type="InterPro" id="IPR020904">
    <property type="entry name" value="Sc_DH/Rdtase_CS"/>
</dbReference>
<reference evidence="5 6" key="1">
    <citation type="journal article" date="2021" name="Nat. Commun.">
        <title>Genetic determinants of endophytism in the Arabidopsis root mycobiome.</title>
        <authorList>
            <person name="Mesny F."/>
            <person name="Miyauchi S."/>
            <person name="Thiergart T."/>
            <person name="Pickel B."/>
            <person name="Atanasova L."/>
            <person name="Karlsson M."/>
            <person name="Huettel B."/>
            <person name="Barry K.W."/>
            <person name="Haridas S."/>
            <person name="Chen C."/>
            <person name="Bauer D."/>
            <person name="Andreopoulos W."/>
            <person name="Pangilinan J."/>
            <person name="LaButti K."/>
            <person name="Riley R."/>
            <person name="Lipzen A."/>
            <person name="Clum A."/>
            <person name="Drula E."/>
            <person name="Henrissat B."/>
            <person name="Kohler A."/>
            <person name="Grigoriev I.V."/>
            <person name="Martin F.M."/>
            <person name="Hacquard S."/>
        </authorList>
    </citation>
    <scope>NUCLEOTIDE SEQUENCE [LARGE SCALE GENOMIC DNA]</scope>
    <source>
        <strain evidence="5 6">MPI-CAGE-CH-0241</strain>
    </source>
</reference>
<evidence type="ECO:0000256" key="4">
    <source>
        <dbReference type="RuleBase" id="RU000363"/>
    </source>
</evidence>
<dbReference type="Pfam" id="PF00106">
    <property type="entry name" value="adh_short"/>
    <property type="match status" value="1"/>
</dbReference>
<keyword evidence="6" id="KW-1185">Reference proteome</keyword>
<comment type="caution">
    <text evidence="5">The sequence shown here is derived from an EMBL/GenBank/DDBJ whole genome shotgun (WGS) entry which is preliminary data.</text>
</comment>
<accession>A0A9P9AK40</accession>
<name>A0A9P9AK40_9HYPO</name>
<evidence type="ECO:0000313" key="5">
    <source>
        <dbReference type="EMBL" id="KAH6876521.1"/>
    </source>
</evidence>